<dbReference type="EMBL" id="NXLS01000006">
    <property type="protein sequence ID" value="RDU62513.1"/>
    <property type="molecule type" value="Genomic_DNA"/>
</dbReference>
<dbReference type="GeneID" id="82535904"/>
<sequence length="204" mass="22027">MTRKALSLALASVLSCTIAFGADSNYTTEGKEKVTRNGMNFYVEPNSPLKERILSGKFDKSLERMKKAYEANKNNEATKAAAPPVSAVYIIGVCSSQMKEQTGYDCEEIPSDTQTETIINHGGNPFEVITGVVGYGGRSTDSATFAGNQATMIECQGAVNNSNIVYGWLEVWDISKPSNTNGTFTYTARSINVGPTMSASIYIK</sequence>
<dbReference type="PROSITE" id="PS51257">
    <property type="entry name" value="PROKAR_LIPOPROTEIN"/>
    <property type="match status" value="1"/>
</dbReference>
<gene>
    <name evidence="2" type="ORF">CQA43_06330</name>
</gene>
<feature type="chain" id="PRO_5017729297" evidence="1">
    <location>
        <begin position="22"/>
        <end position="204"/>
    </location>
</feature>
<comment type="caution">
    <text evidence="2">The sequence shown here is derived from an EMBL/GenBank/DDBJ whole genome shotgun (WGS) entry which is preliminary data.</text>
</comment>
<dbReference type="AlphaFoldDB" id="A0A3D8IBE8"/>
<feature type="signal peptide" evidence="1">
    <location>
        <begin position="1"/>
        <end position="21"/>
    </location>
</feature>
<keyword evidence="3" id="KW-1185">Reference proteome</keyword>
<dbReference type="OrthoDB" id="5323736at2"/>
<protein>
    <submittedName>
        <fullName evidence="2">DUF4879 domain-containing protein</fullName>
    </submittedName>
</protein>
<organism evidence="2 3">
    <name type="scientific">Helicobacter ganmani</name>
    <dbReference type="NCBI Taxonomy" id="60246"/>
    <lineage>
        <taxon>Bacteria</taxon>
        <taxon>Pseudomonadati</taxon>
        <taxon>Campylobacterota</taxon>
        <taxon>Epsilonproteobacteria</taxon>
        <taxon>Campylobacterales</taxon>
        <taxon>Helicobacteraceae</taxon>
        <taxon>Helicobacter</taxon>
    </lineage>
</organism>
<dbReference type="Proteomes" id="UP000256650">
    <property type="component" value="Unassembled WGS sequence"/>
</dbReference>
<keyword evidence="1" id="KW-0732">Signal</keyword>
<evidence type="ECO:0000313" key="3">
    <source>
        <dbReference type="Proteomes" id="UP000256650"/>
    </source>
</evidence>
<accession>A0A3D8IBE8</accession>
<dbReference type="Gene3D" id="2.60.40.2870">
    <property type="match status" value="1"/>
</dbReference>
<evidence type="ECO:0000313" key="2">
    <source>
        <dbReference type="EMBL" id="RDU62513.1"/>
    </source>
</evidence>
<reference evidence="2 3" key="1">
    <citation type="submission" date="2018-04" db="EMBL/GenBank/DDBJ databases">
        <title>Novel Campyloabacter and Helicobacter Species and Strains.</title>
        <authorList>
            <person name="Mannion A.J."/>
            <person name="Shen Z."/>
            <person name="Fox J.G."/>
        </authorList>
    </citation>
    <scope>NUCLEOTIDE SEQUENCE [LARGE SCALE GENOMIC DNA]</scope>
    <source>
        <strain evidence="2 3">MIT 99-5101</strain>
    </source>
</reference>
<proteinExistence type="predicted"/>
<dbReference type="InterPro" id="IPR032624">
    <property type="entry name" value="DUF4879"/>
</dbReference>
<name>A0A3D8IBE8_9HELI</name>
<evidence type="ECO:0000256" key="1">
    <source>
        <dbReference type="SAM" id="SignalP"/>
    </source>
</evidence>
<dbReference type="Pfam" id="PF16219">
    <property type="entry name" value="DUF4879"/>
    <property type="match status" value="1"/>
</dbReference>
<dbReference type="RefSeq" id="WP_115551778.1">
    <property type="nucleotide sequence ID" value="NZ_CAOOSM010000006.1"/>
</dbReference>